<gene>
    <name evidence="2" type="ORF">BCT49_07575</name>
</gene>
<organism evidence="2 3">
    <name type="scientific">Vibrio lentus</name>
    <dbReference type="NCBI Taxonomy" id="136468"/>
    <lineage>
        <taxon>Bacteria</taxon>
        <taxon>Pseudomonadati</taxon>
        <taxon>Pseudomonadota</taxon>
        <taxon>Gammaproteobacteria</taxon>
        <taxon>Vibrionales</taxon>
        <taxon>Vibrionaceae</taxon>
        <taxon>Vibrio</taxon>
    </lineage>
</organism>
<comment type="caution">
    <text evidence="2">The sequence shown here is derived from an EMBL/GenBank/DDBJ whole genome shotgun (WGS) entry which is preliminary data.</text>
</comment>
<proteinExistence type="predicted"/>
<dbReference type="InterPro" id="IPR008984">
    <property type="entry name" value="SMAD_FHA_dom_sf"/>
</dbReference>
<name>A0A2N7K4X4_9VIBR</name>
<dbReference type="Pfam" id="PF20232">
    <property type="entry name" value="T6SS_FHA_C"/>
    <property type="match status" value="1"/>
</dbReference>
<feature type="domain" description="FHA" evidence="1">
    <location>
        <begin position="28"/>
        <end position="78"/>
    </location>
</feature>
<dbReference type="EMBL" id="MCZK01000116">
    <property type="protein sequence ID" value="PMM69260.1"/>
    <property type="molecule type" value="Genomic_DNA"/>
</dbReference>
<dbReference type="Gene3D" id="2.60.200.20">
    <property type="match status" value="1"/>
</dbReference>
<dbReference type="OrthoDB" id="273564at2"/>
<evidence type="ECO:0000313" key="2">
    <source>
        <dbReference type="EMBL" id="PMM69260.1"/>
    </source>
</evidence>
<sequence>MPLSIRIISSPDGESIAQWNQAFPEDGGDIGRAFGATLQLNDVSREISSTHAMIRKTSRGYQIMDNSTNGLYINGSDAPLGNGNQSTLSDGDVLDIGRYRLLVSCFFPESAKAQPQQHHSDSSLLGDDPFSTESTPFIKSIPEVDEAPEFTISTTDVVGDDPFANDASIKQEQAPHFNLDFQTDEDDPLKGSDFRASFPNHEVMATPSFAQEESPVKQSQFAITEFKKHEQRIQECTDKALEMALARLLSDISPNAMESMFDDLSGNGFWSRKPKYWDMYKRYFNRQVENRDWQIKFQAYFRDAMRMQKNFEGDQ</sequence>
<dbReference type="InterPro" id="IPR000253">
    <property type="entry name" value="FHA_dom"/>
</dbReference>
<accession>A0A2N7K4X4</accession>
<protein>
    <recommendedName>
        <fullName evidence="1">FHA domain-containing protein</fullName>
    </recommendedName>
</protein>
<dbReference type="Pfam" id="PF00498">
    <property type="entry name" value="FHA"/>
    <property type="match status" value="1"/>
</dbReference>
<dbReference type="CDD" id="cd00060">
    <property type="entry name" value="FHA"/>
    <property type="match status" value="1"/>
</dbReference>
<dbReference type="RefSeq" id="WP_102435531.1">
    <property type="nucleotide sequence ID" value="NZ_CAWNVI010000116.1"/>
</dbReference>
<dbReference type="SUPFAM" id="SSF49879">
    <property type="entry name" value="SMAD/FHA domain"/>
    <property type="match status" value="1"/>
</dbReference>
<dbReference type="PROSITE" id="PS50006">
    <property type="entry name" value="FHA_DOMAIN"/>
    <property type="match status" value="1"/>
</dbReference>
<evidence type="ECO:0000313" key="3">
    <source>
        <dbReference type="Proteomes" id="UP000235406"/>
    </source>
</evidence>
<reference evidence="3" key="1">
    <citation type="submission" date="2016-07" db="EMBL/GenBank/DDBJ databases">
        <title>Nontailed viruses are major unrecognized killers of bacteria in the ocean.</title>
        <authorList>
            <person name="Kauffman K."/>
            <person name="Hussain F."/>
            <person name="Yang J."/>
            <person name="Arevalo P."/>
            <person name="Brown J."/>
            <person name="Cutler M."/>
            <person name="Kelly L."/>
            <person name="Polz M.F."/>
        </authorList>
    </citation>
    <scope>NUCLEOTIDE SEQUENCE [LARGE SCALE GENOMIC DNA]</scope>
    <source>
        <strain evidence="3">10N.261.46.F8</strain>
    </source>
</reference>
<evidence type="ECO:0000259" key="1">
    <source>
        <dbReference type="PROSITE" id="PS50006"/>
    </source>
</evidence>
<dbReference type="InterPro" id="IPR046883">
    <property type="entry name" value="T6SS_FHA_C"/>
</dbReference>
<dbReference type="AlphaFoldDB" id="A0A2N7K4X4"/>
<dbReference type="Proteomes" id="UP000235406">
    <property type="component" value="Unassembled WGS sequence"/>
</dbReference>